<feature type="transmembrane region" description="Helical" evidence="1">
    <location>
        <begin position="183"/>
        <end position="201"/>
    </location>
</feature>
<feature type="transmembrane region" description="Helical" evidence="1">
    <location>
        <begin position="468"/>
        <end position="490"/>
    </location>
</feature>
<feature type="transmembrane region" description="Helical" evidence="1">
    <location>
        <begin position="158"/>
        <end position="177"/>
    </location>
</feature>
<gene>
    <name evidence="2" type="ORF">R9Z33_18240</name>
</gene>
<dbReference type="EMBL" id="CP137852">
    <property type="protein sequence ID" value="WPB84030.1"/>
    <property type="molecule type" value="Genomic_DNA"/>
</dbReference>
<accession>A0ABZ0PEA0</accession>
<evidence type="ECO:0000313" key="3">
    <source>
        <dbReference type="Proteomes" id="UP001305521"/>
    </source>
</evidence>
<feature type="transmembrane region" description="Helical" evidence="1">
    <location>
        <begin position="135"/>
        <end position="151"/>
    </location>
</feature>
<feature type="transmembrane region" description="Helical" evidence="1">
    <location>
        <begin position="68"/>
        <end position="95"/>
    </location>
</feature>
<feature type="transmembrane region" description="Helical" evidence="1">
    <location>
        <begin position="107"/>
        <end position="123"/>
    </location>
</feature>
<keyword evidence="1" id="KW-0472">Membrane</keyword>
<feature type="transmembrane region" description="Helical" evidence="1">
    <location>
        <begin position="213"/>
        <end position="233"/>
    </location>
</feature>
<keyword evidence="1" id="KW-1133">Transmembrane helix</keyword>
<dbReference type="RefSeq" id="WP_318647987.1">
    <property type="nucleotide sequence ID" value="NZ_CP137852.1"/>
</dbReference>
<feature type="transmembrane region" description="Helical" evidence="1">
    <location>
        <begin position="535"/>
        <end position="555"/>
    </location>
</feature>
<dbReference type="Proteomes" id="UP001305521">
    <property type="component" value="Chromosome"/>
</dbReference>
<reference evidence="2 3" key="1">
    <citation type="submission" date="2023-11" db="EMBL/GenBank/DDBJ databases">
        <title>Arctic aerobic anoxygenic photoheterotroph Sediminicoccus rosea KRV36 adapts its photosynthesis to long days of polar summer.</title>
        <authorList>
            <person name="Tomasch J."/>
            <person name="Kopejtka K."/>
            <person name="Bily T."/>
            <person name="Gardiner A.T."/>
            <person name="Gardian Z."/>
            <person name="Shivaramu S."/>
            <person name="Koblizek M."/>
            <person name="Engelhardt F."/>
            <person name="Kaftan D."/>
        </authorList>
    </citation>
    <scope>NUCLEOTIDE SEQUENCE [LARGE SCALE GENOMIC DNA]</scope>
    <source>
        <strain evidence="2 3">R-30</strain>
    </source>
</reference>
<evidence type="ECO:0000256" key="1">
    <source>
        <dbReference type="SAM" id="Phobius"/>
    </source>
</evidence>
<sequence>MPGRPWIPLYGLLLAGFAWVWASLPLMAIPNAGVDDALFVRHAALILSGQWLGPYTQFTLAKGVGYPLWLALTGGLAIPALLGQALLYAAAAVLLVRALSRWIPQEGALFALLVLLLANPGLYGTENLRIIREGFYTPTLLLILALLLWWVRWSGEALGRRLLLAAGLGLALGVFHLTREESVWILPFLLGCLALRGLALWRGWAGSSWRPEAAALLACGALAVLPVLAVSALNARHYGVFRTVEFRDPAFIAAYSALARLGPEAPSLIVLPRERLPALFAASPAAAELAPYFASERGRDYLNVGCQTYRITPCDDEFRAAWFMWALRDATVVVAGHADAVAVRRFYQRLAEEVNAACARGELSCLPPRHSLAPRFRTAYILPSLRAAWQVWTTGLAPVRLPDPRQMRSVYFSGAELEPRASAFLDVVRGDLFVDVLRQEATPAYAFPSLAVERATRILRGLEGWMRAWGIIGPVLQLAALLALLALPLLWRARPARACWPLLALCAGAYLLFATRVALLAYLDTVAIPSVNMLYLSPAMPCLLLGLALPLMLLWRTLRREAPR</sequence>
<protein>
    <recommendedName>
        <fullName evidence="4">Dolichyl-phosphate-mannose-protein mannosyltransferase</fullName>
    </recommendedName>
</protein>
<evidence type="ECO:0008006" key="4">
    <source>
        <dbReference type="Google" id="ProtNLM"/>
    </source>
</evidence>
<keyword evidence="1" id="KW-0812">Transmembrane</keyword>
<proteinExistence type="predicted"/>
<name>A0ABZ0PEA0_9PROT</name>
<feature type="transmembrane region" description="Helical" evidence="1">
    <location>
        <begin position="502"/>
        <end position="523"/>
    </location>
</feature>
<evidence type="ECO:0000313" key="2">
    <source>
        <dbReference type="EMBL" id="WPB84030.1"/>
    </source>
</evidence>
<organism evidence="2 3">
    <name type="scientific">Sediminicoccus rosea</name>
    <dbReference type="NCBI Taxonomy" id="1225128"/>
    <lineage>
        <taxon>Bacteria</taxon>
        <taxon>Pseudomonadati</taxon>
        <taxon>Pseudomonadota</taxon>
        <taxon>Alphaproteobacteria</taxon>
        <taxon>Acetobacterales</taxon>
        <taxon>Roseomonadaceae</taxon>
        <taxon>Sediminicoccus</taxon>
    </lineage>
</organism>
<feature type="transmembrane region" description="Helical" evidence="1">
    <location>
        <begin position="6"/>
        <end position="26"/>
    </location>
</feature>
<keyword evidence="3" id="KW-1185">Reference proteome</keyword>